<evidence type="ECO:0000313" key="2">
    <source>
        <dbReference type="EMBL" id="WOH36774.1"/>
    </source>
</evidence>
<organism evidence="2 3">
    <name type="scientific">Thalassotalea fonticola</name>
    <dbReference type="NCBI Taxonomy" id="3065649"/>
    <lineage>
        <taxon>Bacteria</taxon>
        <taxon>Pseudomonadati</taxon>
        <taxon>Pseudomonadota</taxon>
        <taxon>Gammaproteobacteria</taxon>
        <taxon>Alteromonadales</taxon>
        <taxon>Colwelliaceae</taxon>
        <taxon>Thalassotalea</taxon>
    </lineage>
</organism>
<dbReference type="NCBIfam" id="TIGR02001">
    <property type="entry name" value="gcw_chp"/>
    <property type="match status" value="1"/>
</dbReference>
<keyword evidence="3" id="KW-1185">Reference proteome</keyword>
<proteinExistence type="predicted"/>
<protein>
    <submittedName>
        <fullName evidence="2">TorF family putative porin</fullName>
    </submittedName>
</protein>
<dbReference type="EMBL" id="CP136600">
    <property type="protein sequence ID" value="WOH36774.1"/>
    <property type="molecule type" value="Genomic_DNA"/>
</dbReference>
<dbReference type="Proteomes" id="UP001301442">
    <property type="component" value="Chromosome"/>
</dbReference>
<gene>
    <name evidence="2" type="ORF">RI844_15555</name>
</gene>
<feature type="chain" id="PRO_5045977135" evidence="1">
    <location>
        <begin position="27"/>
        <end position="219"/>
    </location>
</feature>
<sequence>MKKLFTASLLLTAMTLGTAVSTTASAIEIEGVSGNAGVVSQYFFRGIAQTATASASGGFDYENGNFSVGTWAADVQDGLEIDFYGAYGFETDGGLGLSAGFTSYQYTGDFDSAYNEVNLGLSYSFLSVSYNVGVHEEDDDLGIEESDYDFLAVTAEYESFYATVGTWGQDFEGDYVELGYGAEVAGFDVGVAVIINSEELDVETGEGEESLVFSIGKSF</sequence>
<evidence type="ECO:0000313" key="3">
    <source>
        <dbReference type="Proteomes" id="UP001301442"/>
    </source>
</evidence>
<keyword evidence="1" id="KW-0732">Signal</keyword>
<name>A0ABZ0GLL9_9GAMM</name>
<accession>A0ABZ0GLL9</accession>
<dbReference type="RefSeq" id="WP_348395586.1">
    <property type="nucleotide sequence ID" value="NZ_CP136600.1"/>
</dbReference>
<dbReference type="InterPro" id="IPR010239">
    <property type="entry name" value="CHP02001"/>
</dbReference>
<reference evidence="2 3" key="1">
    <citation type="submission" date="2023-09" db="EMBL/GenBank/DDBJ databases">
        <authorList>
            <person name="Qi X."/>
        </authorList>
    </citation>
    <scope>NUCLEOTIDE SEQUENCE [LARGE SCALE GENOMIC DNA]</scope>
    <source>
        <strain evidence="2 3">S1-1</strain>
    </source>
</reference>
<evidence type="ECO:0000256" key="1">
    <source>
        <dbReference type="SAM" id="SignalP"/>
    </source>
</evidence>
<feature type="signal peptide" evidence="1">
    <location>
        <begin position="1"/>
        <end position="26"/>
    </location>
</feature>
<dbReference type="Pfam" id="PF09694">
    <property type="entry name" value="Gcw_chp"/>
    <property type="match status" value="1"/>
</dbReference>